<comment type="caution">
    <text evidence="1">The sequence shown here is derived from an EMBL/GenBank/DDBJ whole genome shotgun (WGS) entry which is preliminary data.</text>
</comment>
<name>A0A5N6N2F0_9ASTR</name>
<protein>
    <submittedName>
        <fullName evidence="1">Uncharacterized protein</fullName>
    </submittedName>
</protein>
<reference evidence="1 2" key="1">
    <citation type="submission" date="2019-05" db="EMBL/GenBank/DDBJ databases">
        <title>Mikania micrantha, genome provides insights into the molecular mechanism of rapid growth.</title>
        <authorList>
            <person name="Liu B."/>
        </authorList>
    </citation>
    <scope>NUCLEOTIDE SEQUENCE [LARGE SCALE GENOMIC DNA]</scope>
    <source>
        <strain evidence="1">NLD-2019</strain>
        <tissue evidence="1">Leaf</tissue>
    </source>
</reference>
<evidence type="ECO:0000313" key="2">
    <source>
        <dbReference type="Proteomes" id="UP000326396"/>
    </source>
</evidence>
<keyword evidence="2" id="KW-1185">Reference proteome</keyword>
<evidence type="ECO:0000313" key="1">
    <source>
        <dbReference type="EMBL" id="KAD4180516.1"/>
    </source>
</evidence>
<dbReference type="EMBL" id="SZYD01000014">
    <property type="protein sequence ID" value="KAD4180516.1"/>
    <property type="molecule type" value="Genomic_DNA"/>
</dbReference>
<gene>
    <name evidence="1" type="ORF">E3N88_29107</name>
</gene>
<proteinExistence type="predicted"/>
<accession>A0A5N6N2F0</accession>
<sequence length="109" mass="12127">MKLRGSELRFQVWFRPAPSGGDAGRSCGWCGCPMFLNQPPLPSHAGWCSHFLKNKKQSFVQQKEAECKAMATRHIGTKKQLKDILVAIGSIKVATLLDKTRIHDLHAPS</sequence>
<dbReference type="AlphaFoldDB" id="A0A5N6N2F0"/>
<dbReference type="Proteomes" id="UP000326396">
    <property type="component" value="Linkage Group LG4"/>
</dbReference>
<organism evidence="1 2">
    <name type="scientific">Mikania micrantha</name>
    <name type="common">bitter vine</name>
    <dbReference type="NCBI Taxonomy" id="192012"/>
    <lineage>
        <taxon>Eukaryota</taxon>
        <taxon>Viridiplantae</taxon>
        <taxon>Streptophyta</taxon>
        <taxon>Embryophyta</taxon>
        <taxon>Tracheophyta</taxon>
        <taxon>Spermatophyta</taxon>
        <taxon>Magnoliopsida</taxon>
        <taxon>eudicotyledons</taxon>
        <taxon>Gunneridae</taxon>
        <taxon>Pentapetalae</taxon>
        <taxon>asterids</taxon>
        <taxon>campanulids</taxon>
        <taxon>Asterales</taxon>
        <taxon>Asteraceae</taxon>
        <taxon>Asteroideae</taxon>
        <taxon>Heliantheae alliance</taxon>
        <taxon>Eupatorieae</taxon>
        <taxon>Mikania</taxon>
    </lineage>
</organism>